<accession>A0A6J5YB77</accession>
<gene>
    <name evidence="1" type="ORF">UFOPK1392_01165</name>
</gene>
<name>A0A6J5YB77_9ZZZZ</name>
<protein>
    <submittedName>
        <fullName evidence="1">Unannotated protein</fullName>
    </submittedName>
</protein>
<dbReference type="AlphaFoldDB" id="A0A6J5YB77"/>
<evidence type="ECO:0000313" key="1">
    <source>
        <dbReference type="EMBL" id="CAB4323410.1"/>
    </source>
</evidence>
<organism evidence="1">
    <name type="scientific">freshwater metagenome</name>
    <dbReference type="NCBI Taxonomy" id="449393"/>
    <lineage>
        <taxon>unclassified sequences</taxon>
        <taxon>metagenomes</taxon>
        <taxon>ecological metagenomes</taxon>
    </lineage>
</organism>
<sequence>MDHDGKYRPRFTAVAVYEVMGEPFAAGADHDAVSCSNPLATLADVTGAGGSTGVNAAVGTDQAPYPTALRNREENVYAVP</sequence>
<proteinExistence type="predicted"/>
<dbReference type="EMBL" id="CAEMXZ010000043">
    <property type="protein sequence ID" value="CAB4323410.1"/>
    <property type="molecule type" value="Genomic_DNA"/>
</dbReference>
<reference evidence="1" key="1">
    <citation type="submission" date="2020-05" db="EMBL/GenBank/DDBJ databases">
        <authorList>
            <person name="Chiriac C."/>
            <person name="Salcher M."/>
            <person name="Ghai R."/>
            <person name="Kavagutti S V."/>
        </authorList>
    </citation>
    <scope>NUCLEOTIDE SEQUENCE</scope>
</reference>